<dbReference type="NCBIfam" id="NF037934">
    <property type="entry name" value="holdfast_HfaA"/>
    <property type="match status" value="1"/>
</dbReference>
<comment type="caution">
    <text evidence="1">The sequence shown here is derived from an EMBL/GenBank/DDBJ whole genome shotgun (WGS) entry which is preliminary data.</text>
</comment>
<proteinExistence type="predicted"/>
<dbReference type="Proteomes" id="UP000028702">
    <property type="component" value="Unassembled WGS sequence"/>
</dbReference>
<dbReference type="AlphaFoldDB" id="A0A081BDC0"/>
<organism evidence="1 2">
    <name type="scientific">Tepidicaulis marinus</name>
    <dbReference type="NCBI Taxonomy" id="1333998"/>
    <lineage>
        <taxon>Bacteria</taxon>
        <taxon>Pseudomonadati</taxon>
        <taxon>Pseudomonadota</taxon>
        <taxon>Alphaproteobacteria</taxon>
        <taxon>Hyphomicrobiales</taxon>
        <taxon>Parvibaculaceae</taxon>
        <taxon>Tepidicaulis</taxon>
    </lineage>
</organism>
<name>A0A081BDC0_9HYPH</name>
<reference evidence="1 2" key="1">
    <citation type="submission" date="2014-07" db="EMBL/GenBank/DDBJ databases">
        <title>Tepidicaulis marinum gen. nov., sp. nov., a novel marine bacterium denitrifying nitrate to nitrous oxide strictly under microaerobic conditions.</title>
        <authorList>
            <person name="Takeuchi M."/>
            <person name="Yamagishi T."/>
            <person name="Kamagata Y."/>
            <person name="Oshima K."/>
            <person name="Hattori M."/>
            <person name="Katayama T."/>
            <person name="Hanada S."/>
            <person name="Tamaki H."/>
            <person name="Marumo K."/>
            <person name="Maeda H."/>
            <person name="Nedachi M."/>
            <person name="Iwasaki W."/>
            <person name="Suwa Y."/>
            <person name="Sakata S."/>
        </authorList>
    </citation>
    <scope>NUCLEOTIDE SEQUENCE [LARGE SCALE GENOMIC DNA]</scope>
    <source>
        <strain evidence="1 2">MA2</strain>
    </source>
</reference>
<dbReference type="STRING" id="1333998.M2A_2537"/>
<protein>
    <submittedName>
        <fullName evidence="1">Holdfast attachment protein HfaA</fullName>
    </submittedName>
</protein>
<keyword evidence="2" id="KW-1185">Reference proteome</keyword>
<dbReference type="InterPro" id="IPR049851">
    <property type="entry name" value="Holdfast_HfaA"/>
</dbReference>
<dbReference type="RefSeq" id="WP_052379463.1">
    <property type="nucleotide sequence ID" value="NZ_BBIO01000014.1"/>
</dbReference>
<evidence type="ECO:0000313" key="1">
    <source>
        <dbReference type="EMBL" id="GAK46038.1"/>
    </source>
</evidence>
<evidence type="ECO:0000313" key="2">
    <source>
        <dbReference type="Proteomes" id="UP000028702"/>
    </source>
</evidence>
<sequence>MASTATKKALSALTGITAGIAIGTLSALTPAAAFDFEENRFTANVPYGMDSSVELNQPMYPSFRDDNGNRVIANGDLTASGGGTHTSGVGFTSTSGGNGNCTGVSCGSNSAQAIGNQINVVTTGSYNTVVINAEQINNGNQQATVTNNVQ</sequence>
<gene>
    <name evidence="1" type="ORF">M2A_2537</name>
</gene>
<dbReference type="EMBL" id="BBIO01000014">
    <property type="protein sequence ID" value="GAK46038.1"/>
    <property type="molecule type" value="Genomic_DNA"/>
</dbReference>
<accession>A0A081BDC0</accession>